<accession>A0A811VI43</accession>
<evidence type="ECO:0000313" key="1">
    <source>
        <dbReference type="EMBL" id="CAD7013919.1"/>
    </source>
</evidence>
<protein>
    <submittedName>
        <fullName evidence="1">(Mediterranean fruit fly) hypothetical protein</fullName>
    </submittedName>
</protein>
<dbReference type="OrthoDB" id="8117451at2759"/>
<organism evidence="1 2">
    <name type="scientific">Ceratitis capitata</name>
    <name type="common">Mediterranean fruit fly</name>
    <name type="synonym">Tephritis capitata</name>
    <dbReference type="NCBI Taxonomy" id="7213"/>
    <lineage>
        <taxon>Eukaryota</taxon>
        <taxon>Metazoa</taxon>
        <taxon>Ecdysozoa</taxon>
        <taxon>Arthropoda</taxon>
        <taxon>Hexapoda</taxon>
        <taxon>Insecta</taxon>
        <taxon>Pterygota</taxon>
        <taxon>Neoptera</taxon>
        <taxon>Endopterygota</taxon>
        <taxon>Diptera</taxon>
        <taxon>Brachycera</taxon>
        <taxon>Muscomorpha</taxon>
        <taxon>Tephritoidea</taxon>
        <taxon>Tephritidae</taxon>
        <taxon>Ceratitis</taxon>
        <taxon>Ceratitis</taxon>
    </lineage>
</organism>
<sequence length="142" mass="15971">MITYIPFAIKVQYGNTKEFSLHRRIEEETNAKMLAKILILFCLIHISFALPKEYQPQNSGFFNDEDALFANLQRSKRQFNLQGGGSPGKGLDLSLNARVPVWQSGNARHSFDATGQYAQHLGGPYGNSPPQWGVGGIYTYRF</sequence>
<comment type="caution">
    <text evidence="1">The sequence shown here is derived from an EMBL/GenBank/DDBJ whole genome shotgun (WGS) entry which is preliminary data.</text>
</comment>
<proteinExistence type="predicted"/>
<name>A0A811VI43_CERCA</name>
<reference evidence="1" key="1">
    <citation type="submission" date="2020-11" db="EMBL/GenBank/DDBJ databases">
        <authorList>
            <person name="Whitehead M."/>
        </authorList>
    </citation>
    <scope>NUCLEOTIDE SEQUENCE</scope>
    <source>
        <strain evidence="1">EGII</strain>
    </source>
</reference>
<keyword evidence="2" id="KW-1185">Reference proteome</keyword>
<dbReference type="Proteomes" id="UP000606786">
    <property type="component" value="Unassembled WGS sequence"/>
</dbReference>
<dbReference type="EMBL" id="CAJHJT010000056">
    <property type="protein sequence ID" value="CAD7013919.1"/>
    <property type="molecule type" value="Genomic_DNA"/>
</dbReference>
<dbReference type="AlphaFoldDB" id="A0A811VI43"/>
<gene>
    <name evidence="1" type="ORF">CCAP1982_LOCUS21932</name>
</gene>
<evidence type="ECO:0000313" key="2">
    <source>
        <dbReference type="Proteomes" id="UP000606786"/>
    </source>
</evidence>